<evidence type="ECO:0000256" key="1">
    <source>
        <dbReference type="SAM" id="MobiDB-lite"/>
    </source>
</evidence>
<feature type="region of interest" description="Disordered" evidence="1">
    <location>
        <begin position="35"/>
        <end position="85"/>
    </location>
</feature>
<evidence type="ECO:0000313" key="4">
    <source>
        <dbReference type="Proteomes" id="UP001262410"/>
    </source>
</evidence>
<evidence type="ECO:0000313" key="3">
    <source>
        <dbReference type="EMBL" id="MDR6288318.1"/>
    </source>
</evidence>
<gene>
    <name evidence="3" type="ORF">E9232_000825</name>
</gene>
<sequence>MIRLALVAGLAFAAASAAQAQCIVNPGAIGAPCVNGGTPPLTHDRQPVLQNIKPPPRATPAPSVKVSPPAQPAPRPPIVPLAPKR</sequence>
<dbReference type="RefSeq" id="WP_309792303.1">
    <property type="nucleotide sequence ID" value="NZ_JAVDPW010000002.1"/>
</dbReference>
<feature type="chain" id="PRO_5046824848" evidence="2">
    <location>
        <begin position="21"/>
        <end position="85"/>
    </location>
</feature>
<comment type="caution">
    <text evidence="3">The sequence shown here is derived from an EMBL/GenBank/DDBJ whole genome shotgun (WGS) entry which is preliminary data.</text>
</comment>
<protein>
    <submittedName>
        <fullName evidence="3">Uncharacterized protein</fullName>
    </submittedName>
</protein>
<dbReference type="Proteomes" id="UP001262410">
    <property type="component" value="Unassembled WGS sequence"/>
</dbReference>
<reference evidence="3 4" key="1">
    <citation type="submission" date="2023-07" db="EMBL/GenBank/DDBJ databases">
        <title>Sorghum-associated microbial communities from plants grown in Nebraska, USA.</title>
        <authorList>
            <person name="Schachtman D."/>
        </authorList>
    </citation>
    <scope>NUCLEOTIDE SEQUENCE [LARGE SCALE GENOMIC DNA]</scope>
    <source>
        <strain evidence="3 4">584</strain>
    </source>
</reference>
<accession>A0ABU1JI82</accession>
<keyword evidence="4" id="KW-1185">Reference proteome</keyword>
<feature type="compositionally biased region" description="Pro residues" evidence="1">
    <location>
        <begin position="69"/>
        <end position="85"/>
    </location>
</feature>
<name>A0ABU1JI82_9PROT</name>
<feature type="signal peptide" evidence="2">
    <location>
        <begin position="1"/>
        <end position="20"/>
    </location>
</feature>
<evidence type="ECO:0000256" key="2">
    <source>
        <dbReference type="SAM" id="SignalP"/>
    </source>
</evidence>
<organism evidence="3 4">
    <name type="scientific">Inquilinus ginsengisoli</name>
    <dbReference type="NCBI Taxonomy" id="363840"/>
    <lineage>
        <taxon>Bacteria</taxon>
        <taxon>Pseudomonadati</taxon>
        <taxon>Pseudomonadota</taxon>
        <taxon>Alphaproteobacteria</taxon>
        <taxon>Rhodospirillales</taxon>
        <taxon>Rhodospirillaceae</taxon>
        <taxon>Inquilinus</taxon>
    </lineage>
</organism>
<dbReference type="EMBL" id="JAVDPW010000002">
    <property type="protein sequence ID" value="MDR6288318.1"/>
    <property type="molecule type" value="Genomic_DNA"/>
</dbReference>
<keyword evidence="2" id="KW-0732">Signal</keyword>
<proteinExistence type="predicted"/>